<dbReference type="FunFam" id="3.30.428.10:FF:000001">
    <property type="entry name" value="Galactose-1-phosphate uridylyltransferase"/>
    <property type="match status" value="1"/>
</dbReference>
<evidence type="ECO:0000313" key="18">
    <source>
        <dbReference type="Proteomes" id="UP000070412"/>
    </source>
</evidence>
<name>A0A834VFM4_SARSC</name>
<dbReference type="FunFam" id="3.30.428.10:FF:000002">
    <property type="entry name" value="Galactose-1-phosphate uridylyltransferase"/>
    <property type="match status" value="1"/>
</dbReference>
<dbReference type="InterPro" id="IPR005850">
    <property type="entry name" value="GalP_Utransf_C"/>
</dbReference>
<dbReference type="EC" id="2.7.7.12" evidence="12"/>
<gene>
    <name evidence="16" type="ORF">SSS_5193</name>
</gene>
<feature type="compositionally biased region" description="Polar residues" evidence="13">
    <location>
        <begin position="59"/>
        <end position="72"/>
    </location>
</feature>
<dbReference type="GO" id="GO:0005737">
    <property type="term" value="C:cytoplasm"/>
    <property type="evidence" value="ECO:0007669"/>
    <property type="project" value="TreeGrafter"/>
</dbReference>
<feature type="domain" description="Galactose-1-phosphate uridyl transferase C-terminal" evidence="15">
    <location>
        <begin position="198"/>
        <end position="365"/>
    </location>
</feature>
<dbReference type="EMBL" id="WVUK01000050">
    <property type="protein sequence ID" value="KAF7495121.1"/>
    <property type="molecule type" value="Genomic_DNA"/>
</dbReference>
<dbReference type="Pfam" id="PF01087">
    <property type="entry name" value="GalP_UDP_transf"/>
    <property type="match status" value="1"/>
</dbReference>
<dbReference type="Pfam" id="PF02744">
    <property type="entry name" value="GalP_UDP_tr_C"/>
    <property type="match status" value="1"/>
</dbReference>
<dbReference type="NCBIfam" id="TIGR00209">
    <property type="entry name" value="galT_1"/>
    <property type="match status" value="1"/>
</dbReference>
<feature type="region of interest" description="Disordered" evidence="13">
    <location>
        <begin position="39"/>
        <end position="72"/>
    </location>
</feature>
<evidence type="ECO:0000256" key="2">
    <source>
        <dbReference type="ARBA" id="ARBA00001947"/>
    </source>
</evidence>
<evidence type="ECO:0000259" key="14">
    <source>
        <dbReference type="Pfam" id="PF01087"/>
    </source>
</evidence>
<evidence type="ECO:0000313" key="17">
    <source>
        <dbReference type="EnsemblMetazoa" id="KAF7495121.1"/>
    </source>
</evidence>
<keyword evidence="18" id="KW-1185">Reference proteome</keyword>
<dbReference type="InterPro" id="IPR019779">
    <property type="entry name" value="GalP_UDPtransf1_His-AS"/>
</dbReference>
<evidence type="ECO:0000256" key="12">
    <source>
        <dbReference type="RuleBase" id="RU000506"/>
    </source>
</evidence>
<dbReference type="InterPro" id="IPR005849">
    <property type="entry name" value="GalP_Utransf_N"/>
</dbReference>
<reference evidence="17" key="3">
    <citation type="submission" date="2022-06" db="UniProtKB">
        <authorList>
            <consortium name="EnsemblMetazoa"/>
        </authorList>
    </citation>
    <scope>IDENTIFICATION</scope>
</reference>
<dbReference type="OrthoDB" id="418412at2759"/>
<dbReference type="NCBIfam" id="NF008724">
    <property type="entry name" value="PRK11720.1"/>
    <property type="match status" value="1"/>
</dbReference>
<keyword evidence="7 12" id="KW-0479">Metal-binding</keyword>
<dbReference type="InterPro" id="IPR001937">
    <property type="entry name" value="GalP_UDPtransf1"/>
</dbReference>
<dbReference type="PANTHER" id="PTHR11943">
    <property type="entry name" value="GALACTOSE-1-PHOSPHATE URIDYLYLTRANSFERASE"/>
    <property type="match status" value="1"/>
</dbReference>
<reference evidence="16" key="2">
    <citation type="submission" date="2020-01" db="EMBL/GenBank/DDBJ databases">
        <authorList>
            <person name="Korhonen P.K.K."/>
            <person name="Guangxu M.G."/>
            <person name="Wang T.W."/>
            <person name="Stroehlein A.J.S."/>
            <person name="Young N.D."/>
            <person name="Ang C.-S.A."/>
            <person name="Fernando D.W.F."/>
            <person name="Lu H.L."/>
            <person name="Taylor S.T."/>
            <person name="Ehtesham M.E.M."/>
            <person name="Najaraj S.H.N."/>
            <person name="Harsha G.H.G."/>
            <person name="Madugundu A.M."/>
            <person name="Renuse S.R."/>
            <person name="Holt D.H."/>
            <person name="Pandey A.P."/>
            <person name="Papenfuss A.P."/>
            <person name="Gasser R.B.G."/>
            <person name="Fischer K.F."/>
        </authorList>
    </citation>
    <scope>NUCLEOTIDE SEQUENCE</scope>
    <source>
        <strain evidence="16">SSS_KF_BRIS2020</strain>
    </source>
</reference>
<dbReference type="Gene3D" id="3.30.428.10">
    <property type="entry name" value="HIT-like"/>
    <property type="match status" value="2"/>
</dbReference>
<keyword evidence="9 12" id="KW-0299">Galactose metabolism</keyword>
<evidence type="ECO:0000256" key="10">
    <source>
        <dbReference type="ARBA" id="ARBA00023277"/>
    </source>
</evidence>
<dbReference type="PIRSF" id="PIRSF000808">
    <property type="entry name" value="GalT"/>
    <property type="match status" value="1"/>
</dbReference>
<comment type="cofactor">
    <cofactor evidence="2">
        <name>Zn(2+)</name>
        <dbReference type="ChEBI" id="CHEBI:29105"/>
    </cofactor>
</comment>
<evidence type="ECO:0000256" key="5">
    <source>
        <dbReference type="ARBA" id="ARBA00022679"/>
    </source>
</evidence>
<dbReference type="UniPathway" id="UPA00214"/>
<dbReference type="InterPro" id="IPR036265">
    <property type="entry name" value="HIT-like_sf"/>
</dbReference>
<dbReference type="AlphaFoldDB" id="A0A834VFM4"/>
<evidence type="ECO:0000256" key="3">
    <source>
        <dbReference type="ARBA" id="ARBA00004947"/>
    </source>
</evidence>
<comment type="similarity">
    <text evidence="4 12">Belongs to the galactose-1-phosphate uridylyltransferase type 1 family.</text>
</comment>
<feature type="compositionally biased region" description="Basic and acidic residues" evidence="13">
    <location>
        <begin position="43"/>
        <end position="58"/>
    </location>
</feature>
<dbReference type="GO" id="GO:0008108">
    <property type="term" value="F:UDP-glucose:hexose-1-phosphate uridylyltransferase activity"/>
    <property type="evidence" value="ECO:0007669"/>
    <property type="project" value="UniProtKB-EC"/>
</dbReference>
<evidence type="ECO:0000313" key="16">
    <source>
        <dbReference type="EMBL" id="KAF7495121.1"/>
    </source>
</evidence>
<evidence type="ECO:0000256" key="7">
    <source>
        <dbReference type="ARBA" id="ARBA00022723"/>
    </source>
</evidence>
<evidence type="ECO:0000259" key="15">
    <source>
        <dbReference type="Pfam" id="PF02744"/>
    </source>
</evidence>
<feature type="domain" description="Galactose-1-phosphate uridyl transferase N-terminal" evidence="14">
    <location>
        <begin position="3"/>
        <end position="191"/>
    </location>
</feature>
<dbReference type="PANTHER" id="PTHR11943:SF1">
    <property type="entry name" value="GALACTOSE-1-PHOSPHATE URIDYLYLTRANSFERASE"/>
    <property type="match status" value="1"/>
</dbReference>
<evidence type="ECO:0000256" key="8">
    <source>
        <dbReference type="ARBA" id="ARBA00022833"/>
    </source>
</evidence>
<evidence type="ECO:0000256" key="1">
    <source>
        <dbReference type="ARBA" id="ARBA00001107"/>
    </source>
</evidence>
<dbReference type="EnsemblMetazoa" id="SSS_5193s_mrna">
    <property type="protein sequence ID" value="KAF7495121.1"/>
    <property type="gene ID" value="SSS_5193"/>
</dbReference>
<evidence type="ECO:0000256" key="11">
    <source>
        <dbReference type="PIRSR" id="PIRSR000808-1"/>
    </source>
</evidence>
<accession>A0A834VFM4</accession>
<dbReference type="SUPFAM" id="SSF54197">
    <property type="entry name" value="HIT-like"/>
    <property type="match status" value="2"/>
</dbReference>
<keyword evidence="8" id="KW-0862">Zinc</keyword>
<keyword evidence="6 12" id="KW-0548">Nucleotidyltransferase</keyword>
<dbReference type="PROSITE" id="PS00117">
    <property type="entry name" value="GAL_P_UDP_TRANSF_I"/>
    <property type="match status" value="1"/>
</dbReference>
<proteinExistence type="inferred from homology"/>
<reference evidence="18" key="1">
    <citation type="journal article" date="2020" name="PLoS Negl. Trop. Dis.">
        <title>High-quality nuclear genome for Sarcoptes scabiei-A critical resource for a neglected parasite.</title>
        <authorList>
            <person name="Korhonen P.K."/>
            <person name="Gasser R.B."/>
            <person name="Ma G."/>
            <person name="Wang T."/>
            <person name="Stroehlein A.J."/>
            <person name="Young N.D."/>
            <person name="Ang C.S."/>
            <person name="Fernando D.D."/>
            <person name="Lu H.C."/>
            <person name="Taylor S."/>
            <person name="Reynolds S.L."/>
            <person name="Mofiz E."/>
            <person name="Najaraj S.H."/>
            <person name="Gowda H."/>
            <person name="Madugundu A."/>
            <person name="Renuse S."/>
            <person name="Holt D."/>
            <person name="Pandey A."/>
            <person name="Papenfuss A.T."/>
            <person name="Fischer K."/>
        </authorList>
    </citation>
    <scope>NUCLEOTIDE SEQUENCE [LARGE SCALE GENOMIC DNA]</scope>
</reference>
<keyword evidence="10 12" id="KW-0119">Carbohydrate metabolism</keyword>
<evidence type="ECO:0000256" key="9">
    <source>
        <dbReference type="ARBA" id="ARBA00023144"/>
    </source>
</evidence>
<evidence type="ECO:0000256" key="4">
    <source>
        <dbReference type="ARBA" id="ARBA00010951"/>
    </source>
</evidence>
<keyword evidence="5 12" id="KW-0808">Transferase</keyword>
<evidence type="ECO:0000256" key="6">
    <source>
        <dbReference type="ARBA" id="ARBA00022695"/>
    </source>
</evidence>
<organism evidence="16">
    <name type="scientific">Sarcoptes scabiei</name>
    <name type="common">Itch mite</name>
    <name type="synonym">Acarus scabiei</name>
    <dbReference type="NCBI Taxonomy" id="52283"/>
    <lineage>
        <taxon>Eukaryota</taxon>
        <taxon>Metazoa</taxon>
        <taxon>Ecdysozoa</taxon>
        <taxon>Arthropoda</taxon>
        <taxon>Chelicerata</taxon>
        <taxon>Arachnida</taxon>
        <taxon>Acari</taxon>
        <taxon>Acariformes</taxon>
        <taxon>Sarcoptiformes</taxon>
        <taxon>Astigmata</taxon>
        <taxon>Psoroptidia</taxon>
        <taxon>Sarcoptoidea</taxon>
        <taxon>Sarcoptidae</taxon>
        <taxon>Sarcoptinae</taxon>
        <taxon>Sarcoptes</taxon>
    </lineage>
</organism>
<comment type="catalytic activity">
    <reaction evidence="1 12">
        <text>alpha-D-galactose 1-phosphate + UDP-alpha-D-glucose = alpha-D-glucose 1-phosphate + UDP-alpha-D-galactose</text>
        <dbReference type="Rhea" id="RHEA:13989"/>
        <dbReference type="ChEBI" id="CHEBI:58336"/>
        <dbReference type="ChEBI" id="CHEBI:58601"/>
        <dbReference type="ChEBI" id="CHEBI:58885"/>
        <dbReference type="ChEBI" id="CHEBI:66914"/>
        <dbReference type="EC" id="2.7.7.12"/>
    </reaction>
</comment>
<dbReference type="GO" id="GO:0008270">
    <property type="term" value="F:zinc ion binding"/>
    <property type="evidence" value="ECO:0007669"/>
    <property type="project" value="InterPro"/>
</dbReference>
<sequence length="376" mass="44113">MNFSFKSIDYPHNRYNPLKDEWVLVCPNRFKRPWLGQIESENDPLHGNDKGLKIESDQKNPLSPGSVRSNGSVNPHYTSTFSFDNDFPALDDRFGEDDQESTSESDIDDPLFRVRPARGRCKVICFHPDSTKTLALMSDDEIIAVLDAWIEEFNQLKQTYVWVQIFENKGEMMGCSNPHPHCQIWASRFVPNDAAKKDRTQLEYYSKYQKPMLWDYVQREIKQSNSERVVAINEHWVVLVPFWAVWPFETIILSHHRMIQRLDQLNDQEKRSLAMIMHTLLVKYDNLFKTSFPYSMFWHGAPTGPALEKPMFHWILHASYYPPLLRSAKIKKFMVGYELAAQSQRDLSPEKAAEILRECSNQHYLLEGLEQRYRNS</sequence>
<comment type="pathway">
    <text evidence="3 12">Carbohydrate metabolism; galactose metabolism.</text>
</comment>
<protein>
    <recommendedName>
        <fullName evidence="12">Galactose-1-phosphate uridylyltransferase</fullName>
        <ecNumber evidence="12">2.7.7.12</ecNumber>
    </recommendedName>
</protein>
<dbReference type="GO" id="GO:0033499">
    <property type="term" value="P:galactose catabolic process via UDP-galactose, Leloir pathway"/>
    <property type="evidence" value="ECO:0007669"/>
    <property type="project" value="TreeGrafter"/>
</dbReference>
<dbReference type="CDD" id="cd00608">
    <property type="entry name" value="GalT"/>
    <property type="match status" value="1"/>
</dbReference>
<feature type="active site" description="Tele-UMP-histidine intermediate" evidence="11">
    <location>
        <position position="181"/>
    </location>
</feature>
<dbReference type="Proteomes" id="UP000070412">
    <property type="component" value="Unassembled WGS sequence"/>
</dbReference>
<evidence type="ECO:0000256" key="13">
    <source>
        <dbReference type="SAM" id="MobiDB-lite"/>
    </source>
</evidence>